<feature type="chain" id="PRO_5017988727" description="DUF4468 domain-containing protein" evidence="1">
    <location>
        <begin position="19"/>
        <end position="202"/>
    </location>
</feature>
<dbReference type="OrthoDB" id="1151160at2"/>
<protein>
    <recommendedName>
        <fullName evidence="4">DUF4468 domain-containing protein</fullName>
    </recommendedName>
</protein>
<dbReference type="AlphaFoldDB" id="A0A3P3WHH4"/>
<sequence>MKKITLIAFLLVSSLGIAQDMKVIKGDYKFLNGAKELNVEFNYSDLKLMKDNLTNEEYVSKRASELNEKTKGNGDVWKKKWATSREAIWGPKFLELMNKVYGSEKDVTIQEDLKSAKYTLIVDVVWIYPGWDAAVMKQKAKVSLNYRFVETANKSNVLLEIKSEEAPGDQWGNNFSNESRIGEGFAKSGKSLGKEIVKKAYR</sequence>
<evidence type="ECO:0000313" key="3">
    <source>
        <dbReference type="Proteomes" id="UP000271937"/>
    </source>
</evidence>
<name>A0A3P3WHH4_9FLAO</name>
<keyword evidence="1" id="KW-0732">Signal</keyword>
<comment type="caution">
    <text evidence="2">The sequence shown here is derived from an EMBL/GenBank/DDBJ whole genome shotgun (WGS) entry which is preliminary data.</text>
</comment>
<dbReference type="EMBL" id="RQVR01000001">
    <property type="protein sequence ID" value="RRJ94027.1"/>
    <property type="molecule type" value="Genomic_DNA"/>
</dbReference>
<feature type="signal peptide" evidence="1">
    <location>
        <begin position="1"/>
        <end position="18"/>
    </location>
</feature>
<evidence type="ECO:0000313" key="2">
    <source>
        <dbReference type="EMBL" id="RRJ94027.1"/>
    </source>
</evidence>
<accession>A0A3P3WHH4</accession>
<dbReference type="Proteomes" id="UP000271937">
    <property type="component" value="Unassembled WGS sequence"/>
</dbReference>
<reference evidence="2 3" key="1">
    <citation type="submission" date="2018-11" db="EMBL/GenBank/DDBJ databases">
        <title>Flavobacterium sp. nov., YIM 102600 draft genome.</title>
        <authorList>
            <person name="Li G."/>
            <person name="Jiang Y."/>
        </authorList>
    </citation>
    <scope>NUCLEOTIDE SEQUENCE [LARGE SCALE GENOMIC DNA]</scope>
    <source>
        <strain evidence="2 3">YIM 102600</strain>
    </source>
</reference>
<evidence type="ECO:0000256" key="1">
    <source>
        <dbReference type="SAM" id="SignalP"/>
    </source>
</evidence>
<keyword evidence="3" id="KW-1185">Reference proteome</keyword>
<dbReference type="RefSeq" id="WP_125011169.1">
    <property type="nucleotide sequence ID" value="NZ_RQVR01000001.1"/>
</dbReference>
<organism evidence="2 3">
    <name type="scientific">Flavobacterium macacae</name>
    <dbReference type="NCBI Taxonomy" id="2488993"/>
    <lineage>
        <taxon>Bacteria</taxon>
        <taxon>Pseudomonadati</taxon>
        <taxon>Bacteroidota</taxon>
        <taxon>Flavobacteriia</taxon>
        <taxon>Flavobacteriales</taxon>
        <taxon>Flavobacteriaceae</taxon>
        <taxon>Flavobacterium</taxon>
    </lineage>
</organism>
<gene>
    <name evidence="2" type="ORF">EG849_00725</name>
</gene>
<proteinExistence type="predicted"/>
<evidence type="ECO:0008006" key="4">
    <source>
        <dbReference type="Google" id="ProtNLM"/>
    </source>
</evidence>